<dbReference type="Pfam" id="PF01926">
    <property type="entry name" value="MMR_HSR1"/>
    <property type="match status" value="1"/>
</dbReference>
<comment type="caution">
    <text evidence="12">The sequence shown here is derived from an EMBL/GenBank/DDBJ whole genome shotgun (WGS) entry which is preliminary data.</text>
</comment>
<evidence type="ECO:0000313" key="13">
    <source>
        <dbReference type="Proteomes" id="UP000323166"/>
    </source>
</evidence>
<proteinExistence type="inferred from homology"/>
<dbReference type="HAMAP" id="MF_00321">
    <property type="entry name" value="GTPase_EngB"/>
    <property type="match status" value="1"/>
</dbReference>
<comment type="function">
    <text evidence="10">Necessary for normal cell division and for the maintenance of normal septation.</text>
</comment>
<keyword evidence="7 10" id="KW-0342">GTP-binding</keyword>
<keyword evidence="3 10" id="KW-0132">Cell division</keyword>
<keyword evidence="8 10" id="KW-0717">Septation</keyword>
<dbReference type="PANTHER" id="PTHR11649">
    <property type="entry name" value="MSS1/TRME-RELATED GTP-BINDING PROTEIN"/>
    <property type="match status" value="1"/>
</dbReference>
<dbReference type="InterPro" id="IPR019987">
    <property type="entry name" value="GTP-bd_ribosome_bio_YsxC"/>
</dbReference>
<evidence type="ECO:0000256" key="6">
    <source>
        <dbReference type="ARBA" id="ARBA00022842"/>
    </source>
</evidence>
<dbReference type="AlphaFoldDB" id="A0A5S4ZZ93"/>
<evidence type="ECO:0000259" key="11">
    <source>
        <dbReference type="PROSITE" id="PS51706"/>
    </source>
</evidence>
<keyword evidence="5 10" id="KW-0547">Nucleotide-binding</keyword>
<organism evidence="12 13">
    <name type="scientific">Desulfallas thermosapovorans DSM 6562</name>
    <dbReference type="NCBI Taxonomy" id="1121431"/>
    <lineage>
        <taxon>Bacteria</taxon>
        <taxon>Bacillati</taxon>
        <taxon>Bacillota</taxon>
        <taxon>Clostridia</taxon>
        <taxon>Eubacteriales</taxon>
        <taxon>Desulfallaceae</taxon>
        <taxon>Desulfallas</taxon>
    </lineage>
</organism>
<comment type="cofactor">
    <cofactor evidence="1">
        <name>Mg(2+)</name>
        <dbReference type="ChEBI" id="CHEBI:18420"/>
    </cofactor>
</comment>
<dbReference type="NCBIfam" id="TIGR00231">
    <property type="entry name" value="small_GTP"/>
    <property type="match status" value="1"/>
</dbReference>
<dbReference type="PANTHER" id="PTHR11649:SF13">
    <property type="entry name" value="ENGB-TYPE G DOMAIN-CONTAINING PROTEIN"/>
    <property type="match status" value="1"/>
</dbReference>
<keyword evidence="9 10" id="KW-0131">Cell cycle</keyword>
<accession>A0A5S4ZZ93</accession>
<gene>
    <name evidence="10" type="primary">engB</name>
    <name evidence="12" type="ORF">LX24_00334</name>
</gene>
<dbReference type="NCBIfam" id="TIGR03598">
    <property type="entry name" value="GTPase_YsxC"/>
    <property type="match status" value="1"/>
</dbReference>
<evidence type="ECO:0000256" key="9">
    <source>
        <dbReference type="ARBA" id="ARBA00023306"/>
    </source>
</evidence>
<evidence type="ECO:0000256" key="7">
    <source>
        <dbReference type="ARBA" id="ARBA00023134"/>
    </source>
</evidence>
<dbReference type="GO" id="GO:0046872">
    <property type="term" value="F:metal ion binding"/>
    <property type="evidence" value="ECO:0007669"/>
    <property type="project" value="UniProtKB-KW"/>
</dbReference>
<dbReference type="RefSeq" id="WP_166510388.1">
    <property type="nucleotide sequence ID" value="NZ_VNHM01000001.1"/>
</dbReference>
<dbReference type="InterPro" id="IPR030393">
    <property type="entry name" value="G_ENGB_dom"/>
</dbReference>
<evidence type="ECO:0000256" key="8">
    <source>
        <dbReference type="ARBA" id="ARBA00023210"/>
    </source>
</evidence>
<comment type="similarity">
    <text evidence="2 10">Belongs to the TRAFAC class TrmE-Era-EngA-EngB-Septin-like GTPase superfamily. EngB GTPase family.</text>
</comment>
<dbReference type="CDD" id="cd01876">
    <property type="entry name" value="YihA_EngB"/>
    <property type="match status" value="1"/>
</dbReference>
<keyword evidence="4" id="KW-0479">Metal-binding</keyword>
<reference evidence="12 13" key="1">
    <citation type="submission" date="2019-07" db="EMBL/GenBank/DDBJ databases">
        <title>Genomic Encyclopedia of Type Strains, Phase I: the one thousand microbial genomes (KMG-I) project.</title>
        <authorList>
            <person name="Kyrpides N."/>
        </authorList>
    </citation>
    <scope>NUCLEOTIDE SEQUENCE [LARGE SCALE GENOMIC DNA]</scope>
    <source>
        <strain evidence="12 13">DSM 6562</strain>
    </source>
</reference>
<sequence length="205" mass="22746">MKITSAEFVTSATGLDKCPAGSRPEVALAGRSNVGKSSLLNNLVSRRRLARTSNTPGRTQLINFFSINDMFYLVDLPGYGFAKVPVRVKARWGKMIEDYLARREQLRGLILLVDVRHKPTADDQQMYHWLSTYHIPTLVVATKADKLSRGRAIQNLAMIRKNLQLPASAPLILFSAVTGQGKEEIWAVIQNWVENYGAEDSGAGC</sequence>
<feature type="domain" description="EngB-type G" evidence="11">
    <location>
        <begin position="22"/>
        <end position="195"/>
    </location>
</feature>
<dbReference type="InterPro" id="IPR006073">
    <property type="entry name" value="GTP-bd"/>
</dbReference>
<evidence type="ECO:0000256" key="3">
    <source>
        <dbReference type="ARBA" id="ARBA00022618"/>
    </source>
</evidence>
<dbReference type="InterPro" id="IPR005225">
    <property type="entry name" value="Small_GTP-bd"/>
</dbReference>
<dbReference type="GO" id="GO:0005829">
    <property type="term" value="C:cytosol"/>
    <property type="evidence" value="ECO:0007669"/>
    <property type="project" value="TreeGrafter"/>
</dbReference>
<keyword evidence="6" id="KW-0460">Magnesium</keyword>
<evidence type="ECO:0000256" key="4">
    <source>
        <dbReference type="ARBA" id="ARBA00022723"/>
    </source>
</evidence>
<evidence type="ECO:0000256" key="1">
    <source>
        <dbReference type="ARBA" id="ARBA00001946"/>
    </source>
</evidence>
<name>A0A5S4ZZ93_9FIRM</name>
<dbReference type="SUPFAM" id="SSF52540">
    <property type="entry name" value="P-loop containing nucleoside triphosphate hydrolases"/>
    <property type="match status" value="1"/>
</dbReference>
<evidence type="ECO:0000256" key="10">
    <source>
        <dbReference type="HAMAP-Rule" id="MF_00321"/>
    </source>
</evidence>
<dbReference type="FunFam" id="3.40.50.300:FF:000098">
    <property type="entry name" value="Probable GTP-binding protein EngB"/>
    <property type="match status" value="1"/>
</dbReference>
<dbReference type="PROSITE" id="PS51706">
    <property type="entry name" value="G_ENGB"/>
    <property type="match status" value="1"/>
</dbReference>
<evidence type="ECO:0000256" key="5">
    <source>
        <dbReference type="ARBA" id="ARBA00022741"/>
    </source>
</evidence>
<keyword evidence="13" id="KW-1185">Reference proteome</keyword>
<dbReference type="Gene3D" id="3.40.50.300">
    <property type="entry name" value="P-loop containing nucleotide triphosphate hydrolases"/>
    <property type="match status" value="1"/>
</dbReference>
<dbReference type="GO" id="GO:0000917">
    <property type="term" value="P:division septum assembly"/>
    <property type="evidence" value="ECO:0007669"/>
    <property type="project" value="UniProtKB-KW"/>
</dbReference>
<evidence type="ECO:0000313" key="12">
    <source>
        <dbReference type="EMBL" id="TYO98049.1"/>
    </source>
</evidence>
<protein>
    <recommendedName>
        <fullName evidence="10">Probable GTP-binding protein EngB</fullName>
    </recommendedName>
</protein>
<dbReference type="EMBL" id="VNHM01000001">
    <property type="protein sequence ID" value="TYO98049.1"/>
    <property type="molecule type" value="Genomic_DNA"/>
</dbReference>
<dbReference type="GO" id="GO:0005525">
    <property type="term" value="F:GTP binding"/>
    <property type="evidence" value="ECO:0007669"/>
    <property type="project" value="UniProtKB-UniRule"/>
</dbReference>
<dbReference type="Proteomes" id="UP000323166">
    <property type="component" value="Unassembled WGS sequence"/>
</dbReference>
<dbReference type="InterPro" id="IPR027417">
    <property type="entry name" value="P-loop_NTPase"/>
</dbReference>
<evidence type="ECO:0000256" key="2">
    <source>
        <dbReference type="ARBA" id="ARBA00009638"/>
    </source>
</evidence>